<evidence type="ECO:0000313" key="3">
    <source>
        <dbReference type="Proteomes" id="UP000800094"/>
    </source>
</evidence>
<proteinExistence type="predicted"/>
<evidence type="ECO:0000256" key="1">
    <source>
        <dbReference type="SAM" id="SignalP"/>
    </source>
</evidence>
<protein>
    <submittedName>
        <fullName evidence="2">Uncharacterized protein</fullName>
    </submittedName>
</protein>
<dbReference type="OrthoDB" id="3771676at2759"/>
<accession>A0A6A6HXR7</accession>
<dbReference type="AlphaFoldDB" id="A0A6A6HXR7"/>
<dbReference type="EMBL" id="ML987209">
    <property type="protein sequence ID" value="KAF2242160.1"/>
    <property type="molecule type" value="Genomic_DNA"/>
</dbReference>
<sequence>MKLSPALAAIFLAIPSLVAAAPTATPAGAVELSTPVTANIVAFPREATCNAPIPTDPDDLEKYNEEMRKMSEATVKAHTGERMCKPADFISSKNKQVKERVKKACVEGYEMCVSNRKKANNACKSAGGTVDQGHKDALQFCKDKKKEWSNKKV</sequence>
<dbReference type="GeneID" id="54573553"/>
<dbReference type="RefSeq" id="XP_033677164.1">
    <property type="nucleotide sequence ID" value="XM_033820223.1"/>
</dbReference>
<keyword evidence="1" id="KW-0732">Signal</keyword>
<name>A0A6A6HXR7_9PLEO</name>
<gene>
    <name evidence="2" type="ORF">BU26DRAFT_167416</name>
</gene>
<organism evidence="2 3">
    <name type="scientific">Trematosphaeria pertusa</name>
    <dbReference type="NCBI Taxonomy" id="390896"/>
    <lineage>
        <taxon>Eukaryota</taxon>
        <taxon>Fungi</taxon>
        <taxon>Dikarya</taxon>
        <taxon>Ascomycota</taxon>
        <taxon>Pezizomycotina</taxon>
        <taxon>Dothideomycetes</taxon>
        <taxon>Pleosporomycetidae</taxon>
        <taxon>Pleosporales</taxon>
        <taxon>Massarineae</taxon>
        <taxon>Trematosphaeriaceae</taxon>
        <taxon>Trematosphaeria</taxon>
    </lineage>
</organism>
<reference evidence="2" key="1">
    <citation type="journal article" date="2020" name="Stud. Mycol.">
        <title>101 Dothideomycetes genomes: a test case for predicting lifestyles and emergence of pathogens.</title>
        <authorList>
            <person name="Haridas S."/>
            <person name="Albert R."/>
            <person name="Binder M."/>
            <person name="Bloem J."/>
            <person name="Labutti K."/>
            <person name="Salamov A."/>
            <person name="Andreopoulos B."/>
            <person name="Baker S."/>
            <person name="Barry K."/>
            <person name="Bills G."/>
            <person name="Bluhm B."/>
            <person name="Cannon C."/>
            <person name="Castanera R."/>
            <person name="Culley D."/>
            <person name="Daum C."/>
            <person name="Ezra D."/>
            <person name="Gonzalez J."/>
            <person name="Henrissat B."/>
            <person name="Kuo A."/>
            <person name="Liang C."/>
            <person name="Lipzen A."/>
            <person name="Lutzoni F."/>
            <person name="Magnuson J."/>
            <person name="Mondo S."/>
            <person name="Nolan M."/>
            <person name="Ohm R."/>
            <person name="Pangilinan J."/>
            <person name="Park H.-J."/>
            <person name="Ramirez L."/>
            <person name="Alfaro M."/>
            <person name="Sun H."/>
            <person name="Tritt A."/>
            <person name="Yoshinaga Y."/>
            <person name="Zwiers L.-H."/>
            <person name="Turgeon B."/>
            <person name="Goodwin S."/>
            <person name="Spatafora J."/>
            <person name="Crous P."/>
            <person name="Grigoriev I."/>
        </authorList>
    </citation>
    <scope>NUCLEOTIDE SEQUENCE</scope>
    <source>
        <strain evidence="2">CBS 122368</strain>
    </source>
</reference>
<feature type="chain" id="PRO_5025468569" evidence="1">
    <location>
        <begin position="21"/>
        <end position="153"/>
    </location>
</feature>
<evidence type="ECO:0000313" key="2">
    <source>
        <dbReference type="EMBL" id="KAF2242160.1"/>
    </source>
</evidence>
<dbReference type="Proteomes" id="UP000800094">
    <property type="component" value="Unassembled WGS sequence"/>
</dbReference>
<feature type="signal peptide" evidence="1">
    <location>
        <begin position="1"/>
        <end position="20"/>
    </location>
</feature>
<keyword evidence="3" id="KW-1185">Reference proteome</keyword>